<dbReference type="PANTHER" id="PTHR14209">
    <property type="entry name" value="ISOAMYL ACETATE-HYDROLYZING ESTERASE 1"/>
    <property type="match status" value="1"/>
</dbReference>
<evidence type="ECO:0000259" key="1">
    <source>
        <dbReference type="Pfam" id="PF13472"/>
    </source>
</evidence>
<name>A0A9W5YBR6_9FIRM</name>
<evidence type="ECO:0000313" key="2">
    <source>
        <dbReference type="EMBL" id="GKX31072.1"/>
    </source>
</evidence>
<dbReference type="EMBL" id="BRLB01000013">
    <property type="protein sequence ID" value="GKX31072.1"/>
    <property type="molecule type" value="Genomic_DNA"/>
</dbReference>
<dbReference type="InterPro" id="IPR045136">
    <property type="entry name" value="Iah1-like"/>
</dbReference>
<feature type="domain" description="SGNH hydrolase-type esterase" evidence="1">
    <location>
        <begin position="9"/>
        <end position="192"/>
    </location>
</feature>
<sequence>MIKTTIVGFGDSISNGYGIGKAHSYINRLEKYIPSYYPSIYWNIVNSSKNGITTREALQSVETSVLVHQPNIVLIQFGTNDCANNNKYRSLEEFEGNLEKIICRIIEHNNRTGLNNCIPIPIMITPPPVNETIAKPLRNNSRLNQYVHIIKTVSKDYNCPIIDFFGKMINQDNYEKFISEDGVHLNEDGYDLLFDTVFAEFTKYINFQGVLKERTMGKIDATPQKR</sequence>
<keyword evidence="3" id="KW-1185">Reference proteome</keyword>
<dbReference type="SUPFAM" id="SSF52266">
    <property type="entry name" value="SGNH hydrolase"/>
    <property type="match status" value="1"/>
</dbReference>
<dbReference type="Gene3D" id="3.40.50.1110">
    <property type="entry name" value="SGNH hydrolase"/>
    <property type="match status" value="1"/>
</dbReference>
<proteinExistence type="predicted"/>
<dbReference type="Pfam" id="PF13472">
    <property type="entry name" value="Lipase_GDSL_2"/>
    <property type="match status" value="1"/>
</dbReference>
<dbReference type="InterPro" id="IPR013830">
    <property type="entry name" value="SGNH_hydro"/>
</dbReference>
<organism evidence="2 3">
    <name type="scientific">Vallitalea longa</name>
    <dbReference type="NCBI Taxonomy" id="2936439"/>
    <lineage>
        <taxon>Bacteria</taxon>
        <taxon>Bacillati</taxon>
        <taxon>Bacillota</taxon>
        <taxon>Clostridia</taxon>
        <taxon>Lachnospirales</taxon>
        <taxon>Vallitaleaceae</taxon>
        <taxon>Vallitalea</taxon>
    </lineage>
</organism>
<accession>A0A9W5YBR6</accession>
<protein>
    <submittedName>
        <fullName evidence="2">Esterase</fullName>
    </submittedName>
</protein>
<evidence type="ECO:0000313" key="3">
    <source>
        <dbReference type="Proteomes" id="UP001144256"/>
    </source>
</evidence>
<dbReference type="PANTHER" id="PTHR14209:SF19">
    <property type="entry name" value="ISOAMYL ACETATE-HYDROLYZING ESTERASE 1 HOMOLOG"/>
    <property type="match status" value="1"/>
</dbReference>
<dbReference type="Proteomes" id="UP001144256">
    <property type="component" value="Unassembled WGS sequence"/>
</dbReference>
<dbReference type="AlphaFoldDB" id="A0A9W5YBR6"/>
<gene>
    <name evidence="2" type="primary">yrhH</name>
    <name evidence="2" type="ORF">SH1V18_35520</name>
</gene>
<comment type="caution">
    <text evidence="2">The sequence shown here is derived from an EMBL/GenBank/DDBJ whole genome shotgun (WGS) entry which is preliminary data.</text>
</comment>
<dbReference type="RefSeq" id="WP_281817749.1">
    <property type="nucleotide sequence ID" value="NZ_BRLB01000013.1"/>
</dbReference>
<dbReference type="InterPro" id="IPR036514">
    <property type="entry name" value="SGNH_hydro_sf"/>
</dbReference>
<reference evidence="2" key="1">
    <citation type="submission" date="2022-06" db="EMBL/GenBank/DDBJ databases">
        <title>Vallitalea longa sp. nov., an anaerobic bacterium isolated from marine sediment.</title>
        <authorList>
            <person name="Hirano S."/>
            <person name="Terahara T."/>
            <person name="Mori K."/>
            <person name="Hamada M."/>
            <person name="Matsumoto R."/>
            <person name="Kobayashi T."/>
        </authorList>
    </citation>
    <scope>NUCLEOTIDE SEQUENCE</scope>
    <source>
        <strain evidence="2">SH18-1</strain>
    </source>
</reference>